<sequence>MLEMPRNEQAFAIVDLIYEAAFAAERWPDALEAASALSRSAGGAIFVVSEHAPVRAIGEAHLQPLLDALVAKDNWALSQSVQRMLSARPASFARIDEFMTGEQIERDPICTSAKAFGVGSLVCTSISMPGGELFLFVFLRWLKDGDYDQATIDLLNGLRPHLARAGLLAQRLGLERAGTAVSVLGDMGLPAAVTGGSGRVLLANSLLDGMADVFRSLAHGGMALVDEPANALFQQAVVQNRDNRVVRSIPVPAVREQPALIVHLLPLRRAAHDIFSGAEILVAATTVNVDATIASPSILAALFELTPAEARLATALASGRSTQEAAMEIGIAVKSARSYLERIFRKTGTNRQSQLVALLKSARSFV</sequence>
<evidence type="ECO:0000313" key="3">
    <source>
        <dbReference type="Proteomes" id="UP000219182"/>
    </source>
</evidence>
<dbReference type="SMART" id="SM00421">
    <property type="entry name" value="HTH_LUXR"/>
    <property type="match status" value="1"/>
</dbReference>
<dbReference type="Proteomes" id="UP000219182">
    <property type="component" value="Unassembled WGS sequence"/>
</dbReference>
<accession>A0A2A6FBD8</accession>
<feature type="domain" description="HTH luxR-type" evidence="1">
    <location>
        <begin position="302"/>
        <end position="359"/>
    </location>
</feature>
<keyword evidence="3" id="KW-1185">Reference proteome</keyword>
<dbReference type="InterPro" id="IPR016032">
    <property type="entry name" value="Sig_transdc_resp-reg_C-effctor"/>
</dbReference>
<comment type="caution">
    <text evidence="2">The sequence shown here is derived from an EMBL/GenBank/DDBJ whole genome shotgun (WGS) entry which is preliminary data.</text>
</comment>
<protein>
    <submittedName>
        <fullName evidence="2">LuxR family transcriptional regulator</fullName>
    </submittedName>
</protein>
<dbReference type="Gene3D" id="1.10.10.10">
    <property type="entry name" value="Winged helix-like DNA-binding domain superfamily/Winged helix DNA-binding domain"/>
    <property type="match status" value="1"/>
</dbReference>
<dbReference type="GO" id="GO:0003677">
    <property type="term" value="F:DNA binding"/>
    <property type="evidence" value="ECO:0007669"/>
    <property type="project" value="InterPro"/>
</dbReference>
<dbReference type="RefSeq" id="WP_097575544.1">
    <property type="nucleotide sequence ID" value="NZ_NWQG01000139.1"/>
</dbReference>
<dbReference type="AlphaFoldDB" id="A0A2A6FBD8"/>
<reference evidence="2 3" key="1">
    <citation type="submission" date="2017-09" db="EMBL/GenBank/DDBJ databases">
        <title>Mesorhizobum sanjuanii sp. nov. isolated from nodules of Lotus tenuis in saline-alkaline lowlands of Flooding Pampa.</title>
        <authorList>
            <person name="Sannazzaro A.I."/>
            <person name="Torres Tejerizo G.A."/>
            <person name="Fontana F."/>
            <person name="Cumpa Velazquez L.M."/>
            <person name="Hansen L."/>
            <person name="Pistorio M."/>
            <person name="Estrella M.J."/>
        </authorList>
    </citation>
    <scope>NUCLEOTIDE SEQUENCE [LARGE SCALE GENOMIC DNA]</scope>
    <source>
        <strain evidence="2 3">BSA136</strain>
    </source>
</reference>
<dbReference type="GO" id="GO:0006355">
    <property type="term" value="P:regulation of DNA-templated transcription"/>
    <property type="evidence" value="ECO:0007669"/>
    <property type="project" value="InterPro"/>
</dbReference>
<evidence type="ECO:0000313" key="2">
    <source>
        <dbReference type="EMBL" id="PDQ19257.1"/>
    </source>
</evidence>
<dbReference type="SUPFAM" id="SSF46894">
    <property type="entry name" value="C-terminal effector domain of the bipartite response regulators"/>
    <property type="match status" value="1"/>
</dbReference>
<dbReference type="EMBL" id="NWQG01000139">
    <property type="protein sequence ID" value="PDQ19257.1"/>
    <property type="molecule type" value="Genomic_DNA"/>
</dbReference>
<gene>
    <name evidence="2" type="ORF">CN311_20505</name>
</gene>
<dbReference type="InterPro" id="IPR036388">
    <property type="entry name" value="WH-like_DNA-bd_sf"/>
</dbReference>
<organism evidence="2 3">
    <name type="scientific">Mesorhizobium sanjuanii</name>
    <dbReference type="NCBI Taxonomy" id="2037900"/>
    <lineage>
        <taxon>Bacteria</taxon>
        <taxon>Pseudomonadati</taxon>
        <taxon>Pseudomonadota</taxon>
        <taxon>Alphaproteobacteria</taxon>
        <taxon>Hyphomicrobiales</taxon>
        <taxon>Phyllobacteriaceae</taxon>
        <taxon>Mesorhizobium</taxon>
    </lineage>
</organism>
<name>A0A2A6FBD8_9HYPH</name>
<dbReference type="InterPro" id="IPR000792">
    <property type="entry name" value="Tscrpt_reg_LuxR_C"/>
</dbReference>
<evidence type="ECO:0000259" key="1">
    <source>
        <dbReference type="SMART" id="SM00421"/>
    </source>
</evidence>
<proteinExistence type="predicted"/>